<evidence type="ECO:0000313" key="3">
    <source>
        <dbReference type="EMBL" id="KAK7247793.1"/>
    </source>
</evidence>
<dbReference type="EMBL" id="JBBJCI010000126">
    <property type="protein sequence ID" value="KAK7247793.1"/>
    <property type="molecule type" value="Genomic_DNA"/>
</dbReference>
<name>A0ABR1G3S1_AURAN</name>
<feature type="region of interest" description="Disordered" evidence="1">
    <location>
        <begin position="140"/>
        <end position="171"/>
    </location>
</feature>
<reference evidence="3 4" key="1">
    <citation type="submission" date="2024-03" db="EMBL/GenBank/DDBJ databases">
        <title>Aureococcus anophagefferens CCMP1851 and Kratosvirus quantuckense: Draft genome of a second virus-susceptible host strain in the model system.</title>
        <authorList>
            <person name="Chase E."/>
            <person name="Truchon A.R."/>
            <person name="Schepens W."/>
            <person name="Wilhelm S.W."/>
        </authorList>
    </citation>
    <scope>NUCLEOTIDE SEQUENCE [LARGE SCALE GENOMIC DNA]</scope>
    <source>
        <strain evidence="3 4">CCMP1851</strain>
    </source>
</reference>
<proteinExistence type="predicted"/>
<dbReference type="SUPFAM" id="SSF64268">
    <property type="entry name" value="PX domain"/>
    <property type="match status" value="1"/>
</dbReference>
<feature type="domain" description="PX" evidence="2">
    <location>
        <begin position="1"/>
        <end position="128"/>
    </location>
</feature>
<evidence type="ECO:0000256" key="1">
    <source>
        <dbReference type="SAM" id="MobiDB-lite"/>
    </source>
</evidence>
<comment type="caution">
    <text evidence="3">The sequence shown here is derived from an EMBL/GenBank/DDBJ whole genome shotgun (WGS) entry which is preliminary data.</text>
</comment>
<keyword evidence="4" id="KW-1185">Reference proteome</keyword>
<evidence type="ECO:0000313" key="4">
    <source>
        <dbReference type="Proteomes" id="UP001363151"/>
    </source>
</evidence>
<gene>
    <name evidence="3" type="ORF">SO694_00121019</name>
</gene>
<evidence type="ECO:0000259" key="2">
    <source>
        <dbReference type="PROSITE" id="PS50195"/>
    </source>
</evidence>
<dbReference type="Gene3D" id="3.30.1520.10">
    <property type="entry name" value="Phox-like domain"/>
    <property type="match status" value="1"/>
</dbReference>
<dbReference type="Proteomes" id="UP001363151">
    <property type="component" value="Unassembled WGS sequence"/>
</dbReference>
<feature type="compositionally biased region" description="Pro residues" evidence="1">
    <location>
        <begin position="144"/>
        <end position="159"/>
    </location>
</feature>
<dbReference type="InterPro" id="IPR036871">
    <property type="entry name" value="PX_dom_sf"/>
</dbReference>
<sequence length="413" mass="45625">MYDVLVPSTKRDPREKKILYEIRVISEERCGRFEVKDRASKAWSVWKRWAECRKLSEALKSGVVVAGGLPPFPEHAKQAVLTLGKGSEKRQAELEVWLKKLFAALCKDRDIFYDHRLVEFFGGYICPDKVEAEVREASDEPIILGPPPGEAPAAPPPPPPEEKTEEPAASSGYPDYIHRVAGDGLAVAHPDEARPKRRPSANRVGPPKTFEIPIPGSLVRIGDDVIEPLHGWQGLESRNAVGVVVSSAFDQATKSTSVVVAFNAPARFVADVSELVAQDDDDAEADLYKPHKPFKTTESSKAQSPRGYQFSDVIATPETIHLEQNESFTYVSTRTGAKTTYTYTTETEDYSTPAPEPPKSSSWLCAYPQADDATLTDEDEQIPIQRYPDAAGDGYEDDMFNIMLCNSSTVEAH</sequence>
<protein>
    <recommendedName>
        <fullName evidence="2">PX domain-containing protein</fullName>
    </recommendedName>
</protein>
<feature type="region of interest" description="Disordered" evidence="1">
    <location>
        <begin position="283"/>
        <end position="306"/>
    </location>
</feature>
<dbReference type="InterPro" id="IPR001683">
    <property type="entry name" value="PX_dom"/>
</dbReference>
<dbReference type="CDD" id="cd06093">
    <property type="entry name" value="PX_domain"/>
    <property type="match status" value="1"/>
</dbReference>
<feature type="region of interest" description="Disordered" evidence="1">
    <location>
        <begin position="190"/>
        <end position="209"/>
    </location>
</feature>
<dbReference type="PROSITE" id="PS50195">
    <property type="entry name" value="PX"/>
    <property type="match status" value="1"/>
</dbReference>
<accession>A0ABR1G3S1</accession>
<organism evidence="3 4">
    <name type="scientific">Aureococcus anophagefferens</name>
    <name type="common">Harmful bloom alga</name>
    <dbReference type="NCBI Taxonomy" id="44056"/>
    <lineage>
        <taxon>Eukaryota</taxon>
        <taxon>Sar</taxon>
        <taxon>Stramenopiles</taxon>
        <taxon>Ochrophyta</taxon>
        <taxon>Pelagophyceae</taxon>
        <taxon>Pelagomonadales</taxon>
        <taxon>Pelagomonadaceae</taxon>
        <taxon>Aureococcus</taxon>
    </lineage>
</organism>